<evidence type="ECO:0000313" key="1">
    <source>
        <dbReference type="EMBL" id="ANC77211.1"/>
    </source>
</evidence>
<dbReference type="Proteomes" id="UP000076623">
    <property type="component" value="Chromosome"/>
</dbReference>
<keyword evidence="2" id="KW-1185">Reference proteome</keyword>
<dbReference type="RefSeq" id="WP_066394497.1">
    <property type="nucleotide sequence ID" value="NZ_CP015378.1"/>
</dbReference>
<dbReference type="SUPFAM" id="SSF81606">
    <property type="entry name" value="PP2C-like"/>
    <property type="match status" value="1"/>
</dbReference>
<accession>A0A160IM26</accession>
<dbReference type="InterPro" id="IPR036457">
    <property type="entry name" value="PPM-type-like_dom_sf"/>
</dbReference>
<sequence>MKNSKLIWVGSDHTFVDEIDVTRVQNVTVGRLGGNSEAGSYKNEDGCLVWVNQAENWEFTMILDGHKTAQSVKLVIKQFLRNENEIKRVLSESAGPALKKLDHLILDIFQDPDFMESCRNTTGETACLIVVRKEKYVWWFSVGDCILHLFHPELIALGERQLVQRSFYEWVGEVNTFELPVPCYSTGKKEMRKGLNHIFMTTDGLTECPGVPFEDAAEIQNVLSDIGLDDGVSFLLDEIKRNGVRDSTTLIAWSIEIEETASLPSDL</sequence>
<dbReference type="Gene3D" id="3.60.40.10">
    <property type="entry name" value="PPM-type phosphatase domain"/>
    <property type="match status" value="1"/>
</dbReference>
<dbReference type="AlphaFoldDB" id="A0A160IM26"/>
<dbReference type="STRING" id="1221500.ABE65_010510"/>
<dbReference type="KEGG" id="fpn:ABE65_010510"/>
<proteinExistence type="predicted"/>
<gene>
    <name evidence="1" type="ORF">ABE65_010510</name>
</gene>
<evidence type="ECO:0000313" key="2">
    <source>
        <dbReference type="Proteomes" id="UP000076623"/>
    </source>
</evidence>
<dbReference type="EMBL" id="CP015378">
    <property type="protein sequence ID" value="ANC77211.1"/>
    <property type="molecule type" value="Genomic_DNA"/>
</dbReference>
<name>A0A160IM26_9BACL</name>
<protein>
    <submittedName>
        <fullName evidence="1">Protein phosphatase</fullName>
    </submittedName>
</protein>
<organism evidence="1 2">
    <name type="scientific">Fictibacillus phosphorivorans</name>
    <dbReference type="NCBI Taxonomy" id="1221500"/>
    <lineage>
        <taxon>Bacteria</taxon>
        <taxon>Bacillati</taxon>
        <taxon>Bacillota</taxon>
        <taxon>Bacilli</taxon>
        <taxon>Bacillales</taxon>
        <taxon>Fictibacillaceae</taxon>
        <taxon>Fictibacillus</taxon>
    </lineage>
</organism>
<reference evidence="1 2" key="1">
    <citation type="submission" date="2016-04" db="EMBL/GenBank/DDBJ databases">
        <title>Complete genome sequence of Fictibacillus phosphorivorans G25-29, a strain toxic to nematodes.</title>
        <authorList>
            <person name="Zheng Z."/>
        </authorList>
    </citation>
    <scope>NUCLEOTIDE SEQUENCE [LARGE SCALE GENOMIC DNA]</scope>
    <source>
        <strain evidence="1 2">G25-29</strain>
    </source>
</reference>